<evidence type="ECO:0008006" key="7">
    <source>
        <dbReference type="Google" id="ProtNLM"/>
    </source>
</evidence>
<reference evidence="5 6" key="1">
    <citation type="submission" date="2016-08" db="EMBL/GenBank/DDBJ databases">
        <authorList>
            <person name="Seilhamer J.J."/>
        </authorList>
    </citation>
    <scope>NUCLEOTIDE SEQUENCE [LARGE SCALE GENOMIC DNA]</scope>
    <source>
        <strain evidence="5">ING2-E5A</strain>
    </source>
</reference>
<feature type="signal peptide" evidence="2">
    <location>
        <begin position="1"/>
        <end position="30"/>
    </location>
</feature>
<gene>
    <name evidence="5" type="ORF">ING2E5A_0785</name>
</gene>
<feature type="compositionally biased region" description="Gly residues" evidence="1">
    <location>
        <begin position="393"/>
        <end position="403"/>
    </location>
</feature>
<dbReference type="PANTHER" id="PTHR37836">
    <property type="entry name" value="LMO1036 PROTEIN"/>
    <property type="match status" value="1"/>
</dbReference>
<dbReference type="KEGG" id="pmuc:ING2E5A_0785"/>
<name>A0A1G4G502_9BACT</name>
<feature type="compositionally biased region" description="Basic and acidic residues" evidence="1">
    <location>
        <begin position="406"/>
        <end position="416"/>
    </location>
</feature>
<evidence type="ECO:0000256" key="2">
    <source>
        <dbReference type="SAM" id="SignalP"/>
    </source>
</evidence>
<evidence type="ECO:0000259" key="4">
    <source>
        <dbReference type="Pfam" id="PF13204"/>
    </source>
</evidence>
<keyword evidence="6" id="KW-1185">Reference proteome</keyword>
<feature type="domain" description="Putative collagen-binding" evidence="3">
    <location>
        <begin position="408"/>
        <end position="501"/>
    </location>
</feature>
<dbReference type="SUPFAM" id="SSF51445">
    <property type="entry name" value="(Trans)glycosidases"/>
    <property type="match status" value="1"/>
</dbReference>
<dbReference type="STRING" id="1642646.ING2E5A_0785"/>
<dbReference type="PANTHER" id="PTHR37836:SF2">
    <property type="entry name" value="DUF4038 DOMAIN-CONTAINING PROTEIN"/>
    <property type="match status" value="1"/>
</dbReference>
<dbReference type="InterPro" id="IPR024749">
    <property type="entry name" value="Collagen-bd_put"/>
</dbReference>
<organism evidence="5 6">
    <name type="scientific">Petrimonas mucosa</name>
    <dbReference type="NCBI Taxonomy" id="1642646"/>
    <lineage>
        <taxon>Bacteria</taxon>
        <taxon>Pseudomonadati</taxon>
        <taxon>Bacteroidota</taxon>
        <taxon>Bacteroidia</taxon>
        <taxon>Bacteroidales</taxon>
        <taxon>Dysgonomonadaceae</taxon>
        <taxon>Petrimonas</taxon>
    </lineage>
</organism>
<evidence type="ECO:0000259" key="3">
    <source>
        <dbReference type="Pfam" id="PF12904"/>
    </source>
</evidence>
<feature type="region of interest" description="Disordered" evidence="1">
    <location>
        <begin position="382"/>
        <end position="416"/>
    </location>
</feature>
<dbReference type="Gene3D" id="3.20.20.80">
    <property type="entry name" value="Glycosidases"/>
    <property type="match status" value="1"/>
</dbReference>
<dbReference type="InterPro" id="IPR017853">
    <property type="entry name" value="GH"/>
</dbReference>
<dbReference type="RefSeq" id="WP_083373173.1">
    <property type="nucleotide sequence ID" value="NZ_DUQN01000017.1"/>
</dbReference>
<dbReference type="Pfam" id="PF13204">
    <property type="entry name" value="Apiosidase"/>
    <property type="match status" value="1"/>
</dbReference>
<accession>A0A1G4G502</accession>
<dbReference type="Pfam" id="PF12904">
    <property type="entry name" value="Collagen_bind_2"/>
    <property type="match status" value="1"/>
</dbReference>
<feature type="domain" description="Apiosidase-like catalytic" evidence="4">
    <location>
        <begin position="45"/>
        <end position="361"/>
    </location>
</feature>
<protein>
    <recommendedName>
        <fullName evidence="7">DUF4038 domain-containing protein</fullName>
    </recommendedName>
</protein>
<dbReference type="EMBL" id="LT608328">
    <property type="protein sequence ID" value="SCM56240.1"/>
    <property type="molecule type" value="Genomic_DNA"/>
</dbReference>
<sequence length="503" mass="56885">MGICRRVGGVLNRCGLVLLCWMVFSQAFPASDNNHVKPLRVSRQNPHLLATENESPVFLNSFTVWKLLRNGSREDVEYLLTDLKRKKLNAISTIALDLELEELGKNYYGDYAFQFNEAGLPDPLQPIVTPGNDPQSPEEYDFWDHLDFVIAKANEMGMYVVLHPAWGDWFTGEYNGKPNRFIIFNEENAYKYGFWIGRRYSEARNIVWMVGGDRSAVYGKLDYRSVFSAMGRGIADGVKGGAGEKDPLISFHPRKWAPNSSEWFHDEPWLSFNSIQDTPYDQVTSVPNDYGLSPVKPTWLCEGRYEGPITDWGVRYQAWQTVLSGGFGHTYGSDAWQFPRDNWRQYLDLPGLTQMGYLYYAVREIWSDKQFLGRTPDQGLILGDQGETVGDGNTRGDGDGGGASASRKDGRSDRITAMRGNDGSWAMVYTAAGKEFRLDLGKLKGRLKAYWFNPATGKWWVDGVETADMRPFQKGIKAGKGDMTFDPPGNPGNENDWVLILRR</sequence>
<keyword evidence="2" id="KW-0732">Signal</keyword>
<proteinExistence type="predicted"/>
<dbReference type="Proteomes" id="UP000178485">
    <property type="component" value="Chromosome i"/>
</dbReference>
<evidence type="ECO:0000256" key="1">
    <source>
        <dbReference type="SAM" id="MobiDB-lite"/>
    </source>
</evidence>
<evidence type="ECO:0000313" key="5">
    <source>
        <dbReference type="EMBL" id="SCM56240.1"/>
    </source>
</evidence>
<dbReference type="InterPro" id="IPR025277">
    <property type="entry name" value="Apiosidase-like_cat_dom"/>
</dbReference>
<dbReference type="AlphaFoldDB" id="A0A1G4G502"/>
<feature type="chain" id="PRO_5009603800" description="DUF4038 domain-containing protein" evidence="2">
    <location>
        <begin position="31"/>
        <end position="503"/>
    </location>
</feature>
<evidence type="ECO:0000313" key="6">
    <source>
        <dbReference type="Proteomes" id="UP000178485"/>
    </source>
</evidence>